<comment type="caution">
    <text evidence="1">The sequence shown here is derived from an EMBL/GenBank/DDBJ whole genome shotgun (WGS) entry which is preliminary data.</text>
</comment>
<name>G2E606_9GAMM</name>
<dbReference type="EMBL" id="AFWT01000036">
    <property type="protein sequence ID" value="EGV28491.1"/>
    <property type="molecule type" value="Genomic_DNA"/>
</dbReference>
<dbReference type="Gene3D" id="2.160.20.10">
    <property type="entry name" value="Single-stranded right-handed beta-helix, Pectin lyase-like"/>
    <property type="match status" value="1"/>
</dbReference>
<evidence type="ECO:0000313" key="2">
    <source>
        <dbReference type="Proteomes" id="UP000004200"/>
    </source>
</evidence>
<dbReference type="InterPro" id="IPR012334">
    <property type="entry name" value="Pectin_lyas_fold"/>
</dbReference>
<evidence type="ECO:0000313" key="1">
    <source>
        <dbReference type="EMBL" id="EGV28491.1"/>
    </source>
</evidence>
<dbReference type="STRING" id="765913.ThidrDRAFT_3719"/>
<dbReference type="SUPFAM" id="SSF51126">
    <property type="entry name" value="Pectin lyase-like"/>
    <property type="match status" value="1"/>
</dbReference>
<organism evidence="1 2">
    <name type="scientific">Thiorhodococcus drewsii AZ1</name>
    <dbReference type="NCBI Taxonomy" id="765913"/>
    <lineage>
        <taxon>Bacteria</taxon>
        <taxon>Pseudomonadati</taxon>
        <taxon>Pseudomonadota</taxon>
        <taxon>Gammaproteobacteria</taxon>
        <taxon>Chromatiales</taxon>
        <taxon>Chromatiaceae</taxon>
        <taxon>Thiorhodococcus</taxon>
    </lineage>
</organism>
<dbReference type="AlphaFoldDB" id="G2E606"/>
<protein>
    <recommendedName>
        <fullName evidence="3">Right handed beta helix domain-containing protein</fullName>
    </recommendedName>
</protein>
<reference evidence="1 2" key="1">
    <citation type="submission" date="2011-06" db="EMBL/GenBank/DDBJ databases">
        <title>The draft genome of Thiorhodococcus drewsii AZ1.</title>
        <authorList>
            <consortium name="US DOE Joint Genome Institute (JGI-PGF)"/>
            <person name="Lucas S."/>
            <person name="Han J."/>
            <person name="Lapidus A."/>
            <person name="Cheng J.-F."/>
            <person name="Goodwin L."/>
            <person name="Pitluck S."/>
            <person name="Peters L."/>
            <person name="Land M.L."/>
            <person name="Hauser L."/>
            <person name="Vogl K."/>
            <person name="Liu Z."/>
            <person name="Imhoff J."/>
            <person name="Thiel V."/>
            <person name="Frigaard N.-U."/>
            <person name="Bryant D.A."/>
            <person name="Woyke T.J."/>
        </authorList>
    </citation>
    <scope>NUCLEOTIDE SEQUENCE [LARGE SCALE GENOMIC DNA]</scope>
    <source>
        <strain evidence="1 2">AZ1</strain>
    </source>
</reference>
<dbReference type="Proteomes" id="UP000004200">
    <property type="component" value="Unassembled WGS sequence"/>
</dbReference>
<gene>
    <name evidence="1" type="ORF">ThidrDRAFT_3719</name>
</gene>
<dbReference type="InterPro" id="IPR011050">
    <property type="entry name" value="Pectin_lyase_fold/virulence"/>
</dbReference>
<keyword evidence="2" id="KW-1185">Reference proteome</keyword>
<sequence length="388" mass="41962">MWKWLKRSLRYYFVAVGLFAHLVLGALIARELTVYLSAATARESPLNTLTWNDVQPILPAWDPVPAGPLAPQPNTARIGPQTFQSLAEALPHLKACDQLDIGPGTYQTSLIIDPDFVRIVGHGEVVLERAAAKDKGLMLIRGNGVEVRNLECRHVSVRDGNGACIRLEGTGLLLDHVYFHDSQQGLLTGGKPGLVHIRNSRFERLGKAGRAHAIYMGGGRLLIENSLFLASKDQGHEIKTRASATTIARSVIASLTGNDSRLIDASNGGTLLIENSLLEQGPQTVNSTAIGFGLEGGAANRTDHRLTLKHNLIILERAGSNRFLHLGDQPVSLDISANTFIAREPTGYDDGNLRFESRDAAGMASYPALPYESFLDLASRGALRGAEP</sequence>
<dbReference type="eggNOG" id="COG3420">
    <property type="taxonomic scope" value="Bacteria"/>
</dbReference>
<evidence type="ECO:0008006" key="3">
    <source>
        <dbReference type="Google" id="ProtNLM"/>
    </source>
</evidence>
<accession>G2E606</accession>
<proteinExistence type="predicted"/>